<reference evidence="8" key="2">
    <citation type="journal article" date="2021" name="PeerJ">
        <title>Extensive microbial diversity within the chicken gut microbiome revealed by metagenomics and culture.</title>
        <authorList>
            <person name="Gilroy R."/>
            <person name="Ravi A."/>
            <person name="Getino M."/>
            <person name="Pursley I."/>
            <person name="Horton D.L."/>
            <person name="Alikhan N.F."/>
            <person name="Baker D."/>
            <person name="Gharbi K."/>
            <person name="Hall N."/>
            <person name="Watson M."/>
            <person name="Adriaenssens E.M."/>
            <person name="Foster-Nyarko E."/>
            <person name="Jarju S."/>
            <person name="Secka A."/>
            <person name="Antonio M."/>
            <person name="Oren A."/>
            <person name="Chaudhuri R.R."/>
            <person name="La Ragione R."/>
            <person name="Hildebrand F."/>
            <person name="Pallen M.J."/>
        </authorList>
    </citation>
    <scope>NUCLEOTIDE SEQUENCE</scope>
    <source>
        <strain evidence="8">20514</strain>
    </source>
</reference>
<comment type="caution">
    <text evidence="8">The sequence shown here is derived from an EMBL/GenBank/DDBJ whole genome shotgun (WGS) entry which is preliminary data.</text>
</comment>
<evidence type="ECO:0000259" key="7">
    <source>
        <dbReference type="Pfam" id="PF14322"/>
    </source>
</evidence>
<comment type="subcellular location">
    <subcellularLocation>
        <location evidence="1">Cell outer membrane</location>
    </subcellularLocation>
</comment>
<evidence type="ECO:0000256" key="3">
    <source>
        <dbReference type="ARBA" id="ARBA00022729"/>
    </source>
</evidence>
<gene>
    <name evidence="8" type="ORF">IAC29_09015</name>
</gene>
<reference evidence="8" key="1">
    <citation type="submission" date="2020-10" db="EMBL/GenBank/DDBJ databases">
        <authorList>
            <person name="Gilroy R."/>
        </authorList>
    </citation>
    <scope>NUCLEOTIDE SEQUENCE</scope>
    <source>
        <strain evidence="8">20514</strain>
    </source>
</reference>
<dbReference type="GO" id="GO:0009279">
    <property type="term" value="C:cell outer membrane"/>
    <property type="evidence" value="ECO:0007669"/>
    <property type="project" value="UniProtKB-SubCell"/>
</dbReference>
<protein>
    <submittedName>
        <fullName evidence="8">RagB/SusD family nutrient uptake outer membrane protein</fullName>
    </submittedName>
</protein>
<evidence type="ECO:0000256" key="4">
    <source>
        <dbReference type="ARBA" id="ARBA00023136"/>
    </source>
</evidence>
<dbReference type="PROSITE" id="PS51257">
    <property type="entry name" value="PROKAR_LIPOPROTEIN"/>
    <property type="match status" value="1"/>
</dbReference>
<dbReference type="SUPFAM" id="SSF48452">
    <property type="entry name" value="TPR-like"/>
    <property type="match status" value="1"/>
</dbReference>
<sequence>MKNNIIKTILAAAMAAGTVVSCDYLDVSDELAGGLTSFDEVFNNVDYTKRWYGQIYDNLPQSSRMWSTAAMGNCWSFYADEVWCRQGATSGKYNEWNSASTTSHRWYDLYESIRQCNIFLEQAHAITEDTGTGADRLSEEEVNRYKANTRFMRAAYHFWLFEQYGPIPIIEHSFTLEDDLDQPRNSVDEVVNWIDKELTECMEGMEQKPYTGNENYNAVPTKGTALALRAKLWAYAASPLYNGSWPSGASVVNKDGKALFPDPATKENKINTAVSKIKEFIDYAEAGNYSLVDKGNPDADLYNVFMGDNSEIIWANSAQMWGGLNSENFDQHCTPRQINGLGGMEVLQELVDDFYCADGLPISDEEGRELGLSGSPTYNETGFTKMYAEDPDRWAAFPGVGDINQTSDQTGAIKDIEVFNMYVNREPRFYNTVTFSGKVWQVNHDEIQFYYGGLSDMTVVDGRPYTGYLLFKRYSRELYGEGGSSEVLTDYRPSIIFRLAEFYLLYAEMLNEQNPDNPDILVYLNKVRNRAGIPDIEELNPDILGNQEELRAVIQRESRIELATEGQRYFDVRRWLIAEDESGRQGGEFTGMNPAGPEAIGSGGFFTRTYYTTRWFGDKCYLYPIPLDEIKRSDVLVQNPGW</sequence>
<dbReference type="Gene3D" id="1.25.40.390">
    <property type="match status" value="1"/>
</dbReference>
<keyword evidence="3" id="KW-0732">Signal</keyword>
<organism evidence="8 9">
    <name type="scientific">Candidatus Cryptobacteroides merdigallinarum</name>
    <dbReference type="NCBI Taxonomy" id="2840770"/>
    <lineage>
        <taxon>Bacteria</taxon>
        <taxon>Pseudomonadati</taxon>
        <taxon>Bacteroidota</taxon>
        <taxon>Bacteroidia</taxon>
        <taxon>Bacteroidales</taxon>
        <taxon>Candidatus Cryptobacteroides</taxon>
    </lineage>
</organism>
<evidence type="ECO:0000256" key="5">
    <source>
        <dbReference type="ARBA" id="ARBA00023237"/>
    </source>
</evidence>
<dbReference type="InterPro" id="IPR012944">
    <property type="entry name" value="SusD_RagB_dom"/>
</dbReference>
<evidence type="ECO:0000313" key="8">
    <source>
        <dbReference type="EMBL" id="MBO8449396.1"/>
    </source>
</evidence>
<dbReference type="Pfam" id="PF07980">
    <property type="entry name" value="SusD_RagB"/>
    <property type="match status" value="1"/>
</dbReference>
<dbReference type="EMBL" id="JADIMQ010000128">
    <property type="protein sequence ID" value="MBO8449396.1"/>
    <property type="molecule type" value="Genomic_DNA"/>
</dbReference>
<accession>A0A9D9EMQ7</accession>
<dbReference type="AlphaFoldDB" id="A0A9D9EMQ7"/>
<feature type="domain" description="SusD-like N-terminal" evidence="7">
    <location>
        <begin position="52"/>
        <end position="232"/>
    </location>
</feature>
<keyword evidence="4" id="KW-0472">Membrane</keyword>
<dbReference type="Proteomes" id="UP000810252">
    <property type="component" value="Unassembled WGS sequence"/>
</dbReference>
<evidence type="ECO:0000256" key="1">
    <source>
        <dbReference type="ARBA" id="ARBA00004442"/>
    </source>
</evidence>
<comment type="similarity">
    <text evidence="2">Belongs to the SusD family.</text>
</comment>
<name>A0A9D9EMQ7_9BACT</name>
<evidence type="ECO:0000256" key="2">
    <source>
        <dbReference type="ARBA" id="ARBA00006275"/>
    </source>
</evidence>
<dbReference type="InterPro" id="IPR033985">
    <property type="entry name" value="SusD-like_N"/>
</dbReference>
<evidence type="ECO:0000313" key="9">
    <source>
        <dbReference type="Proteomes" id="UP000810252"/>
    </source>
</evidence>
<keyword evidence="5" id="KW-0998">Cell outer membrane</keyword>
<dbReference type="Pfam" id="PF14322">
    <property type="entry name" value="SusD-like_3"/>
    <property type="match status" value="1"/>
</dbReference>
<proteinExistence type="inferred from homology"/>
<dbReference type="InterPro" id="IPR011990">
    <property type="entry name" value="TPR-like_helical_dom_sf"/>
</dbReference>
<evidence type="ECO:0000259" key="6">
    <source>
        <dbReference type="Pfam" id="PF07980"/>
    </source>
</evidence>
<feature type="domain" description="RagB/SusD" evidence="6">
    <location>
        <begin position="311"/>
        <end position="642"/>
    </location>
</feature>